<gene>
    <name evidence="1" type="ORF">NPIL_88481</name>
</gene>
<accession>A0A8X6QP09</accession>
<dbReference type="AlphaFoldDB" id="A0A8X6QP09"/>
<keyword evidence="2" id="KW-1185">Reference proteome</keyword>
<name>A0A8X6QP09_NEPPI</name>
<reference evidence="1" key="1">
    <citation type="submission" date="2020-08" db="EMBL/GenBank/DDBJ databases">
        <title>Multicomponent nature underlies the extraordinary mechanical properties of spider dragline silk.</title>
        <authorList>
            <person name="Kono N."/>
            <person name="Nakamura H."/>
            <person name="Mori M."/>
            <person name="Yoshida Y."/>
            <person name="Ohtoshi R."/>
            <person name="Malay A.D."/>
            <person name="Moran D.A.P."/>
            <person name="Tomita M."/>
            <person name="Numata K."/>
            <person name="Arakawa K."/>
        </authorList>
    </citation>
    <scope>NUCLEOTIDE SEQUENCE</scope>
</reference>
<evidence type="ECO:0000313" key="2">
    <source>
        <dbReference type="Proteomes" id="UP000887013"/>
    </source>
</evidence>
<comment type="caution">
    <text evidence="1">The sequence shown here is derived from an EMBL/GenBank/DDBJ whole genome shotgun (WGS) entry which is preliminary data.</text>
</comment>
<protein>
    <submittedName>
        <fullName evidence="1">Uncharacterized protein</fullName>
    </submittedName>
</protein>
<dbReference type="Proteomes" id="UP000887013">
    <property type="component" value="Unassembled WGS sequence"/>
</dbReference>
<evidence type="ECO:0000313" key="1">
    <source>
        <dbReference type="EMBL" id="GFU24672.1"/>
    </source>
</evidence>
<sequence length="123" mass="14396">MIVPLRNRLMSSGRSPPKRQGRLRKSDRCCTWIVTDNKGTRSTGISPMVWRWVSIFGVEDESNTVQISLWNCYWQRKDLIKIKMAEHSKKRILNMQEEEKNSLGVALREKMFHVKWGGVQCVC</sequence>
<proteinExistence type="predicted"/>
<dbReference type="EMBL" id="BMAW01081477">
    <property type="protein sequence ID" value="GFU24672.1"/>
    <property type="molecule type" value="Genomic_DNA"/>
</dbReference>
<organism evidence="1 2">
    <name type="scientific">Nephila pilipes</name>
    <name type="common">Giant wood spider</name>
    <name type="synonym">Nephila maculata</name>
    <dbReference type="NCBI Taxonomy" id="299642"/>
    <lineage>
        <taxon>Eukaryota</taxon>
        <taxon>Metazoa</taxon>
        <taxon>Ecdysozoa</taxon>
        <taxon>Arthropoda</taxon>
        <taxon>Chelicerata</taxon>
        <taxon>Arachnida</taxon>
        <taxon>Araneae</taxon>
        <taxon>Araneomorphae</taxon>
        <taxon>Entelegynae</taxon>
        <taxon>Araneoidea</taxon>
        <taxon>Nephilidae</taxon>
        <taxon>Nephila</taxon>
    </lineage>
</organism>